<protein>
    <submittedName>
        <fullName evidence="3">3'-5' exonuclease</fullName>
    </submittedName>
</protein>
<dbReference type="InterPro" id="IPR012337">
    <property type="entry name" value="RNaseH-like_sf"/>
</dbReference>
<sequence length="238" mass="26796">MKDYTCVDLETTGIHPAYSKITEIGMVKVRDGAVIATYSRLVNPGIAIPPEITRITGIDDAMVAGEPPLEAVLGEVLEFCGMDPLLGHNILFDYGFLKTHLAQAGVPFERNGLDTLALARRFGEGKGGKSLSALCDAYHIHRKQAHRALEDALATHTLYGILRDRHFSQTTASYFVPRPLQYRPRKEQPITDRQRRYLLALLDRYPVRLSEPLEKMTKSEASRQIDRILFEFGRNSKE</sequence>
<dbReference type="PANTHER" id="PTHR30231">
    <property type="entry name" value="DNA POLYMERASE III SUBUNIT EPSILON"/>
    <property type="match status" value="1"/>
</dbReference>
<dbReference type="Gene3D" id="3.30.420.10">
    <property type="entry name" value="Ribonuclease H-like superfamily/Ribonuclease H"/>
    <property type="match status" value="1"/>
</dbReference>
<dbReference type="InterPro" id="IPR013520">
    <property type="entry name" value="Ribonucl_H"/>
</dbReference>
<dbReference type="Proteomes" id="UP000461585">
    <property type="component" value="Unassembled WGS sequence"/>
</dbReference>
<dbReference type="GO" id="GO:0003677">
    <property type="term" value="F:DNA binding"/>
    <property type="evidence" value="ECO:0007669"/>
    <property type="project" value="InterPro"/>
</dbReference>
<dbReference type="CDD" id="cd06127">
    <property type="entry name" value="DEDDh"/>
    <property type="match status" value="1"/>
</dbReference>
<keyword evidence="1 3" id="KW-0540">Nuclease</keyword>
<dbReference type="GO" id="GO:0003887">
    <property type="term" value="F:DNA-directed DNA polymerase activity"/>
    <property type="evidence" value="ECO:0007669"/>
    <property type="project" value="InterPro"/>
</dbReference>
<name>A0A7X5KNH1_9FIRM</name>
<dbReference type="SMART" id="SM00479">
    <property type="entry name" value="EXOIII"/>
    <property type="match status" value="1"/>
</dbReference>
<gene>
    <name evidence="3" type="ORF">GXN74_03205</name>
</gene>
<accession>A0A7X5KNH1</accession>
<feature type="domain" description="Exonuclease" evidence="2">
    <location>
        <begin position="3"/>
        <end position="168"/>
    </location>
</feature>
<dbReference type="InterPro" id="IPR036397">
    <property type="entry name" value="RNaseH_sf"/>
</dbReference>
<dbReference type="InterPro" id="IPR006054">
    <property type="entry name" value="DnaQ"/>
</dbReference>
<dbReference type="NCBIfam" id="TIGR00573">
    <property type="entry name" value="dnaq"/>
    <property type="match status" value="1"/>
</dbReference>
<organism evidence="3 4">
    <name type="scientific">Anaerotalea alkaliphila</name>
    <dbReference type="NCBI Taxonomy" id="2662126"/>
    <lineage>
        <taxon>Bacteria</taxon>
        <taxon>Bacillati</taxon>
        <taxon>Bacillota</taxon>
        <taxon>Clostridia</taxon>
        <taxon>Eubacteriales</taxon>
        <taxon>Anaerotalea</taxon>
    </lineage>
</organism>
<dbReference type="GO" id="GO:0045004">
    <property type="term" value="P:DNA replication proofreading"/>
    <property type="evidence" value="ECO:0007669"/>
    <property type="project" value="TreeGrafter"/>
</dbReference>
<evidence type="ECO:0000256" key="1">
    <source>
        <dbReference type="ARBA" id="ARBA00022839"/>
    </source>
</evidence>
<dbReference type="AlphaFoldDB" id="A0A7X5KNH1"/>
<evidence type="ECO:0000313" key="3">
    <source>
        <dbReference type="EMBL" id="NDL66752.1"/>
    </source>
</evidence>
<dbReference type="SUPFAM" id="SSF53098">
    <property type="entry name" value="Ribonuclease H-like"/>
    <property type="match status" value="1"/>
</dbReference>
<evidence type="ECO:0000259" key="2">
    <source>
        <dbReference type="SMART" id="SM00479"/>
    </source>
</evidence>
<keyword evidence="1 3" id="KW-0269">Exonuclease</keyword>
<keyword evidence="1 3" id="KW-0378">Hydrolase</keyword>
<keyword evidence="4" id="KW-1185">Reference proteome</keyword>
<dbReference type="Pfam" id="PF00929">
    <property type="entry name" value="RNase_T"/>
    <property type="match status" value="1"/>
</dbReference>
<evidence type="ECO:0000313" key="4">
    <source>
        <dbReference type="Proteomes" id="UP000461585"/>
    </source>
</evidence>
<dbReference type="GO" id="GO:0005829">
    <property type="term" value="C:cytosol"/>
    <property type="evidence" value="ECO:0007669"/>
    <property type="project" value="TreeGrafter"/>
</dbReference>
<dbReference type="PANTHER" id="PTHR30231:SF41">
    <property type="entry name" value="DNA POLYMERASE III SUBUNIT EPSILON"/>
    <property type="match status" value="1"/>
</dbReference>
<dbReference type="GO" id="GO:0008408">
    <property type="term" value="F:3'-5' exonuclease activity"/>
    <property type="evidence" value="ECO:0007669"/>
    <property type="project" value="TreeGrafter"/>
</dbReference>
<dbReference type="FunFam" id="3.30.420.10:FF:000045">
    <property type="entry name" value="3'-5' exonuclease DinG"/>
    <property type="match status" value="1"/>
</dbReference>
<dbReference type="RefSeq" id="WP_162369478.1">
    <property type="nucleotide sequence ID" value="NZ_JAAEEH010000005.1"/>
</dbReference>
<reference evidence="3 4" key="1">
    <citation type="submission" date="2020-01" db="EMBL/GenBank/DDBJ databases">
        <title>Anaeroalcalibacter tamaniensis gen. nov., sp. nov., moderately halophilic strictly anaerobic fermenter bacterium from mud volcano of Taman peninsula.</title>
        <authorList>
            <person name="Frolova A."/>
            <person name="Merkel A.Y."/>
            <person name="Slobodkin A.I."/>
        </authorList>
    </citation>
    <scope>NUCLEOTIDE SEQUENCE [LARGE SCALE GENOMIC DNA]</scope>
    <source>
        <strain evidence="3 4">F-3ap</strain>
    </source>
</reference>
<proteinExistence type="predicted"/>
<dbReference type="EMBL" id="JAAEEH010000005">
    <property type="protein sequence ID" value="NDL66752.1"/>
    <property type="molecule type" value="Genomic_DNA"/>
</dbReference>
<comment type="caution">
    <text evidence="3">The sequence shown here is derived from an EMBL/GenBank/DDBJ whole genome shotgun (WGS) entry which is preliminary data.</text>
</comment>